<evidence type="ECO:0000256" key="6">
    <source>
        <dbReference type="NCBIfam" id="TIGR00152"/>
    </source>
</evidence>
<comment type="catalytic activity">
    <reaction evidence="5">
        <text>3'-dephospho-CoA + ATP = ADP + CoA + H(+)</text>
        <dbReference type="Rhea" id="RHEA:18245"/>
        <dbReference type="ChEBI" id="CHEBI:15378"/>
        <dbReference type="ChEBI" id="CHEBI:30616"/>
        <dbReference type="ChEBI" id="CHEBI:57287"/>
        <dbReference type="ChEBI" id="CHEBI:57328"/>
        <dbReference type="ChEBI" id="CHEBI:456216"/>
        <dbReference type="EC" id="2.7.1.24"/>
    </reaction>
</comment>
<dbReference type="SUPFAM" id="SSF52540">
    <property type="entry name" value="P-loop containing nucleoside triphosphate hydrolases"/>
    <property type="match status" value="1"/>
</dbReference>
<dbReference type="GO" id="GO:0005737">
    <property type="term" value="C:cytoplasm"/>
    <property type="evidence" value="ECO:0007669"/>
    <property type="project" value="UniProtKB-SubCell"/>
</dbReference>
<dbReference type="RefSeq" id="WP_024504095.1">
    <property type="nucleotide sequence ID" value="NZ_CP088147.1"/>
</dbReference>
<dbReference type="Pfam" id="PF01121">
    <property type="entry name" value="CoaE"/>
    <property type="match status" value="1"/>
</dbReference>
<sequence length="199" mass="20764">MIVLGLTGSIGMGKSTTARMFTDAGVPVHDSDETVHRLYAGKAAPLVEAAFPGTTSAGVVDRAKLGARVLGDAAALKRLETIIHPLVRADADAFLARHRGSGAPIAVLDIPLLFETGGRNRVDKVVVVTAPAETQRERVLARPGMTEEKLASILAKQVPDAEKRRQADFIVDTGQGMDAARAEVAAIISQLIGVGKPGG</sequence>
<evidence type="ECO:0000313" key="8">
    <source>
        <dbReference type="Proteomes" id="UP001060070"/>
    </source>
</evidence>
<accession>A0AB38TCG5</accession>
<dbReference type="Gene3D" id="3.40.50.300">
    <property type="entry name" value="P-loop containing nucleotide triphosphate hydrolases"/>
    <property type="match status" value="1"/>
</dbReference>
<dbReference type="CDD" id="cd02022">
    <property type="entry name" value="DPCK"/>
    <property type="match status" value="1"/>
</dbReference>
<dbReference type="GO" id="GO:0005524">
    <property type="term" value="F:ATP binding"/>
    <property type="evidence" value="ECO:0007669"/>
    <property type="project" value="UniProtKB-UniRule"/>
</dbReference>
<evidence type="ECO:0000256" key="2">
    <source>
        <dbReference type="ARBA" id="ARBA00022741"/>
    </source>
</evidence>
<keyword evidence="8" id="KW-1185">Reference proteome</keyword>
<keyword evidence="5" id="KW-0963">Cytoplasm</keyword>
<keyword evidence="5 7" id="KW-0808">Transferase</keyword>
<comment type="pathway">
    <text evidence="5">Cofactor biosynthesis; coenzyme A biosynthesis; CoA from (R)-pantothenate: step 5/5.</text>
</comment>
<dbReference type="PANTHER" id="PTHR10695">
    <property type="entry name" value="DEPHOSPHO-COA KINASE-RELATED"/>
    <property type="match status" value="1"/>
</dbReference>
<dbReference type="AlphaFoldDB" id="A0AB38TCG5"/>
<evidence type="ECO:0000256" key="1">
    <source>
        <dbReference type="ARBA" id="ARBA00009018"/>
    </source>
</evidence>
<evidence type="ECO:0000256" key="4">
    <source>
        <dbReference type="ARBA" id="ARBA00022993"/>
    </source>
</evidence>
<dbReference type="Proteomes" id="UP001060070">
    <property type="component" value="Chromosome"/>
</dbReference>
<comment type="function">
    <text evidence="5">Catalyzes the phosphorylation of the 3'-hydroxyl group of dephosphocoenzyme A to form coenzyme A.</text>
</comment>
<dbReference type="GO" id="GO:0015937">
    <property type="term" value="P:coenzyme A biosynthetic process"/>
    <property type="evidence" value="ECO:0007669"/>
    <property type="project" value="UniProtKB-UniRule"/>
</dbReference>
<comment type="similarity">
    <text evidence="1 5">Belongs to the CoaE family.</text>
</comment>
<proteinExistence type="inferred from homology"/>
<reference evidence="7 8" key="1">
    <citation type="journal article" date="2022" name="Microbiol. Resour. Announc.">
        <title>Complete Genome Sequence of Mesorhizobium ciceri Strain R30, a Rhizobium Used as a Commercial Inoculant for Chickpea in Argentina.</title>
        <authorList>
            <person name="Foresto E."/>
            <person name="Revale S."/>
            <person name="Primo E."/>
            <person name="Nievas F."/>
            <person name="Carezzano E."/>
            <person name="Puente M."/>
            <person name="Alzari P."/>
            <person name="Mart M."/>
            <person name="Ben-Assaya M."/>
            <person name="Mornico D."/>
            <person name="Santoro M."/>
            <person name="Mart F."/>
            <person name="Giordano W."/>
            <person name="Bogino P."/>
        </authorList>
    </citation>
    <scope>NUCLEOTIDE SEQUENCE [LARGE SCALE GENOMIC DNA]</scope>
    <source>
        <strain evidence="7 8">R30</strain>
    </source>
</reference>
<keyword evidence="5 7" id="KW-0418">Kinase</keyword>
<dbReference type="PROSITE" id="PS51219">
    <property type="entry name" value="DPCK"/>
    <property type="match status" value="1"/>
</dbReference>
<gene>
    <name evidence="5 7" type="primary">coaE</name>
    <name evidence="7" type="ORF">LRP29_04320</name>
</gene>
<keyword evidence="2 5" id="KW-0547">Nucleotide-binding</keyword>
<dbReference type="EC" id="2.7.1.24" evidence="5 6"/>
<dbReference type="GO" id="GO:0004140">
    <property type="term" value="F:dephospho-CoA kinase activity"/>
    <property type="evidence" value="ECO:0007669"/>
    <property type="project" value="UniProtKB-UniRule"/>
</dbReference>
<dbReference type="EMBL" id="CP088147">
    <property type="protein sequence ID" value="UTU52681.1"/>
    <property type="molecule type" value="Genomic_DNA"/>
</dbReference>
<organism evidence="7 8">
    <name type="scientific">Mesorhizobium ciceri</name>
    <dbReference type="NCBI Taxonomy" id="39645"/>
    <lineage>
        <taxon>Bacteria</taxon>
        <taxon>Pseudomonadati</taxon>
        <taxon>Pseudomonadota</taxon>
        <taxon>Alphaproteobacteria</taxon>
        <taxon>Hyphomicrobiales</taxon>
        <taxon>Phyllobacteriaceae</taxon>
        <taxon>Mesorhizobium</taxon>
    </lineage>
</organism>
<name>A0AB38TCG5_9HYPH</name>
<keyword evidence="3 5" id="KW-0067">ATP-binding</keyword>
<evidence type="ECO:0000256" key="5">
    <source>
        <dbReference type="HAMAP-Rule" id="MF_00376"/>
    </source>
</evidence>
<dbReference type="InterPro" id="IPR027417">
    <property type="entry name" value="P-loop_NTPase"/>
</dbReference>
<dbReference type="NCBIfam" id="TIGR00152">
    <property type="entry name" value="dephospho-CoA kinase"/>
    <property type="match status" value="1"/>
</dbReference>
<dbReference type="PANTHER" id="PTHR10695:SF46">
    <property type="entry name" value="BIFUNCTIONAL COENZYME A SYNTHASE-RELATED"/>
    <property type="match status" value="1"/>
</dbReference>
<dbReference type="HAMAP" id="MF_00376">
    <property type="entry name" value="Dephospho_CoA_kinase"/>
    <property type="match status" value="1"/>
</dbReference>
<keyword evidence="4 5" id="KW-0173">Coenzyme A biosynthesis</keyword>
<dbReference type="InterPro" id="IPR001977">
    <property type="entry name" value="Depp_CoAkinase"/>
</dbReference>
<feature type="binding site" evidence="5">
    <location>
        <begin position="11"/>
        <end position="16"/>
    </location>
    <ligand>
        <name>ATP</name>
        <dbReference type="ChEBI" id="CHEBI:30616"/>
    </ligand>
</feature>
<comment type="subcellular location">
    <subcellularLocation>
        <location evidence="5">Cytoplasm</location>
    </subcellularLocation>
</comment>
<evidence type="ECO:0000256" key="3">
    <source>
        <dbReference type="ARBA" id="ARBA00022840"/>
    </source>
</evidence>
<evidence type="ECO:0000313" key="7">
    <source>
        <dbReference type="EMBL" id="UTU52681.1"/>
    </source>
</evidence>
<protein>
    <recommendedName>
        <fullName evidence="5 6">Dephospho-CoA kinase</fullName>
        <ecNumber evidence="5 6">2.7.1.24</ecNumber>
    </recommendedName>
    <alternativeName>
        <fullName evidence="5">Dephosphocoenzyme A kinase</fullName>
    </alternativeName>
</protein>